<organism evidence="2 3">
    <name type="scientific">Carpinus fangiana</name>
    <dbReference type="NCBI Taxonomy" id="176857"/>
    <lineage>
        <taxon>Eukaryota</taxon>
        <taxon>Viridiplantae</taxon>
        <taxon>Streptophyta</taxon>
        <taxon>Embryophyta</taxon>
        <taxon>Tracheophyta</taxon>
        <taxon>Spermatophyta</taxon>
        <taxon>Magnoliopsida</taxon>
        <taxon>eudicotyledons</taxon>
        <taxon>Gunneridae</taxon>
        <taxon>Pentapetalae</taxon>
        <taxon>rosids</taxon>
        <taxon>fabids</taxon>
        <taxon>Fagales</taxon>
        <taxon>Betulaceae</taxon>
        <taxon>Carpinus</taxon>
    </lineage>
</organism>
<keyword evidence="3" id="KW-1185">Reference proteome</keyword>
<reference evidence="2 3" key="1">
    <citation type="submission" date="2019-06" db="EMBL/GenBank/DDBJ databases">
        <title>A chromosomal-level reference genome of Carpinus fangiana (Coryloideae, Betulaceae).</title>
        <authorList>
            <person name="Yang X."/>
            <person name="Wang Z."/>
            <person name="Zhang L."/>
            <person name="Hao G."/>
            <person name="Liu J."/>
            <person name="Yang Y."/>
        </authorList>
    </citation>
    <scope>NUCLEOTIDE SEQUENCE [LARGE SCALE GENOMIC DNA]</scope>
    <source>
        <strain evidence="2">Cfa_2016G</strain>
        <tissue evidence="2">Leaf</tissue>
    </source>
</reference>
<dbReference type="CDD" id="cd02440">
    <property type="entry name" value="AdoMet_MTases"/>
    <property type="match status" value="1"/>
</dbReference>
<dbReference type="Pfam" id="PF08242">
    <property type="entry name" value="Methyltransf_12"/>
    <property type="match status" value="1"/>
</dbReference>
<dbReference type="OrthoDB" id="417697at2759"/>
<gene>
    <name evidence="2" type="ORF">FH972_022758</name>
</gene>
<accession>A0A5N6KT57</accession>
<dbReference type="SUPFAM" id="SSF53335">
    <property type="entry name" value="S-adenosyl-L-methionine-dependent methyltransferases"/>
    <property type="match status" value="1"/>
</dbReference>
<dbReference type="InterPro" id="IPR013217">
    <property type="entry name" value="Methyltransf_12"/>
</dbReference>
<comment type="caution">
    <text evidence="2">The sequence shown here is derived from an EMBL/GenBank/DDBJ whole genome shotgun (WGS) entry which is preliminary data.</text>
</comment>
<proteinExistence type="predicted"/>
<dbReference type="EMBL" id="VIBQ01000012">
    <property type="protein sequence ID" value="KAB8343168.1"/>
    <property type="molecule type" value="Genomic_DNA"/>
</dbReference>
<sequence length="286" mass="31217">MSSSDDSYLLDRTNATETARLNAQHEGYITALGYHIHPAILAAHPPTAALKVAEVGTGTAIFLQDLAAAHPSWTLHGFDISDAAYPPPVARPTSLALHLHDAKTPFPAEWHGVFDVVHMRLLTVAMGAREDWTRVARHAAQLLRPGGALQWCESNYNPTFLRTAAARAEDAGVTLRMQEVFDGLYHVLGPAMAGVYEPFTGEAVVVKGALRAAGLQRVWDDVVSSDRDIETRGKFARVNTAVGVNLLKKMRGEDALSAQDLERIEQETASGLYTRFDVHMCIGWKP</sequence>
<feature type="domain" description="Methyltransferase type 12" evidence="1">
    <location>
        <begin position="54"/>
        <end position="149"/>
    </location>
</feature>
<dbReference type="Gene3D" id="3.40.50.150">
    <property type="entry name" value="Vaccinia Virus protein VP39"/>
    <property type="match status" value="1"/>
</dbReference>
<dbReference type="Proteomes" id="UP000327013">
    <property type="component" value="Unassembled WGS sequence"/>
</dbReference>
<name>A0A5N6KT57_9ROSI</name>
<evidence type="ECO:0000313" key="3">
    <source>
        <dbReference type="Proteomes" id="UP000327013"/>
    </source>
</evidence>
<evidence type="ECO:0000313" key="2">
    <source>
        <dbReference type="EMBL" id="KAB8343168.1"/>
    </source>
</evidence>
<evidence type="ECO:0000259" key="1">
    <source>
        <dbReference type="Pfam" id="PF08242"/>
    </source>
</evidence>
<dbReference type="InterPro" id="IPR029063">
    <property type="entry name" value="SAM-dependent_MTases_sf"/>
</dbReference>
<dbReference type="AlphaFoldDB" id="A0A5N6KT57"/>
<protein>
    <recommendedName>
        <fullName evidence="1">Methyltransferase type 12 domain-containing protein</fullName>
    </recommendedName>
</protein>